<feature type="region of interest" description="Disordered" evidence="1">
    <location>
        <begin position="29"/>
        <end position="63"/>
    </location>
</feature>
<feature type="signal peptide" evidence="2">
    <location>
        <begin position="1"/>
        <end position="20"/>
    </location>
</feature>
<feature type="chain" id="PRO_5001573093" description="Lipoprotein" evidence="2">
    <location>
        <begin position="21"/>
        <end position="155"/>
    </location>
</feature>
<sequence>MKGYIASALLGVLLASPVAAQIAGSGQPTPEAVAQLEQVRKTPPKPRSSPDAVPKLSGAPVTGKRASPMVFVDVRAAQGIAGTSGIRVFRGNRVSVVQPGVRKLEQTAQTGSHRSQMKLIRIGASPRVSYTAYGIDLAERHEEMPVRPPTIRINP</sequence>
<reference evidence="3 4" key="1">
    <citation type="journal article" date="2014" name="Antonie Van Leeuwenhoek">
        <title>Hyphomonas beringensis sp. nov. and Hyphomonas chukchiensis sp. nov., isolated from surface seawater of the Bering Sea and Chukchi Sea.</title>
        <authorList>
            <person name="Li C."/>
            <person name="Lai Q."/>
            <person name="Li G."/>
            <person name="Dong C."/>
            <person name="Wang J."/>
            <person name="Liao Y."/>
            <person name="Shao Z."/>
        </authorList>
    </citation>
    <scope>NUCLEOTIDE SEQUENCE [LARGE SCALE GENOMIC DNA]</scope>
    <source>
        <strain evidence="3 4">VP2</strain>
    </source>
</reference>
<dbReference type="RefSeq" id="WP_035577594.1">
    <property type="nucleotide sequence ID" value="NZ_ARYJ01000001.1"/>
</dbReference>
<evidence type="ECO:0000256" key="2">
    <source>
        <dbReference type="SAM" id="SignalP"/>
    </source>
</evidence>
<protein>
    <recommendedName>
        <fullName evidence="5">Lipoprotein</fullName>
    </recommendedName>
</protein>
<evidence type="ECO:0008006" key="5">
    <source>
        <dbReference type="Google" id="ProtNLM"/>
    </source>
</evidence>
<name>A0A059FLB7_9PROT</name>
<comment type="caution">
    <text evidence="3">The sequence shown here is derived from an EMBL/GenBank/DDBJ whole genome shotgun (WGS) entry which is preliminary data.</text>
</comment>
<keyword evidence="2" id="KW-0732">Signal</keyword>
<keyword evidence="4" id="KW-1185">Reference proteome</keyword>
<dbReference type="PATRIC" id="fig|1280952.3.peg.464"/>
<evidence type="ECO:0000313" key="3">
    <source>
        <dbReference type="EMBL" id="KCZ91331.1"/>
    </source>
</evidence>
<accession>A0A059FLB7</accession>
<dbReference type="STRING" id="1280952.HJA_02295"/>
<proteinExistence type="predicted"/>
<dbReference type="EMBL" id="ARYJ01000001">
    <property type="protein sequence ID" value="KCZ91331.1"/>
    <property type="molecule type" value="Genomic_DNA"/>
</dbReference>
<dbReference type="OrthoDB" id="7619390at2"/>
<dbReference type="AlphaFoldDB" id="A0A059FLB7"/>
<dbReference type="Proteomes" id="UP000024816">
    <property type="component" value="Unassembled WGS sequence"/>
</dbReference>
<evidence type="ECO:0000256" key="1">
    <source>
        <dbReference type="SAM" id="MobiDB-lite"/>
    </source>
</evidence>
<evidence type="ECO:0000313" key="4">
    <source>
        <dbReference type="Proteomes" id="UP000024816"/>
    </source>
</evidence>
<organism evidence="3 4">
    <name type="scientific">Hyphomonas jannaschiana VP2</name>
    <dbReference type="NCBI Taxonomy" id="1280952"/>
    <lineage>
        <taxon>Bacteria</taxon>
        <taxon>Pseudomonadati</taxon>
        <taxon>Pseudomonadota</taxon>
        <taxon>Alphaproteobacteria</taxon>
        <taxon>Hyphomonadales</taxon>
        <taxon>Hyphomonadaceae</taxon>
        <taxon>Hyphomonas</taxon>
    </lineage>
</organism>
<gene>
    <name evidence="3" type="ORF">HJA_02295</name>
</gene>